<feature type="region of interest" description="Disordered" evidence="1">
    <location>
        <begin position="73"/>
        <end position="93"/>
    </location>
</feature>
<feature type="region of interest" description="Disordered" evidence="1">
    <location>
        <begin position="1"/>
        <end position="20"/>
    </location>
</feature>
<accession>A0A9P0A238</accession>
<organism evidence="2 3">
    <name type="scientific">Bemisia tabaci</name>
    <name type="common">Sweetpotato whitefly</name>
    <name type="synonym">Aleurodes tabaci</name>
    <dbReference type="NCBI Taxonomy" id="7038"/>
    <lineage>
        <taxon>Eukaryota</taxon>
        <taxon>Metazoa</taxon>
        <taxon>Ecdysozoa</taxon>
        <taxon>Arthropoda</taxon>
        <taxon>Hexapoda</taxon>
        <taxon>Insecta</taxon>
        <taxon>Pterygota</taxon>
        <taxon>Neoptera</taxon>
        <taxon>Paraneoptera</taxon>
        <taxon>Hemiptera</taxon>
        <taxon>Sternorrhyncha</taxon>
        <taxon>Aleyrodoidea</taxon>
        <taxon>Aleyrodidae</taxon>
        <taxon>Aleyrodinae</taxon>
        <taxon>Bemisia</taxon>
    </lineage>
</organism>
<sequence length="117" mass="13321">MLLQRHRLDSDGTGEEEAGDEVRTAMATMLLEGEPNEMALFGMVWLLRLRSDLRKSQEQHRLAMSRLHEPPVFTVQGDRPRSRTLNDPAQPGSYCQFRLKSPGIVYDKAIPGNFPKK</sequence>
<name>A0A9P0A238_BEMTA</name>
<evidence type="ECO:0000313" key="3">
    <source>
        <dbReference type="Proteomes" id="UP001152759"/>
    </source>
</evidence>
<feature type="compositionally biased region" description="Basic and acidic residues" evidence="1">
    <location>
        <begin position="1"/>
        <end position="10"/>
    </location>
</feature>
<gene>
    <name evidence="2" type="ORF">BEMITA_LOCUS1948</name>
</gene>
<evidence type="ECO:0000313" key="2">
    <source>
        <dbReference type="EMBL" id="CAH0382403.1"/>
    </source>
</evidence>
<keyword evidence="3" id="KW-1185">Reference proteome</keyword>
<protein>
    <submittedName>
        <fullName evidence="2">Uncharacterized protein</fullName>
    </submittedName>
</protein>
<dbReference type="Proteomes" id="UP001152759">
    <property type="component" value="Chromosome 1"/>
</dbReference>
<proteinExistence type="predicted"/>
<evidence type="ECO:0000256" key="1">
    <source>
        <dbReference type="SAM" id="MobiDB-lite"/>
    </source>
</evidence>
<dbReference type="AlphaFoldDB" id="A0A9P0A238"/>
<reference evidence="2" key="1">
    <citation type="submission" date="2021-12" db="EMBL/GenBank/DDBJ databases">
        <authorList>
            <person name="King R."/>
        </authorList>
    </citation>
    <scope>NUCLEOTIDE SEQUENCE</scope>
</reference>
<dbReference type="EMBL" id="OU963862">
    <property type="protein sequence ID" value="CAH0382403.1"/>
    <property type="molecule type" value="Genomic_DNA"/>
</dbReference>